<evidence type="ECO:0000259" key="4">
    <source>
        <dbReference type="SMART" id="SM01174"/>
    </source>
</evidence>
<dbReference type="GO" id="GO:1990380">
    <property type="term" value="F:K48-linked deubiquitinase activity"/>
    <property type="evidence" value="ECO:0007669"/>
    <property type="project" value="UniProtKB-UniRule"/>
</dbReference>
<protein>
    <recommendedName>
        <fullName evidence="2">Ubiquitin carboxyl-terminal hydrolase MINDY</fullName>
        <ecNumber evidence="2">3.4.19.12</ecNumber>
    </recommendedName>
</protein>
<feature type="compositionally biased region" description="Polar residues" evidence="3">
    <location>
        <begin position="379"/>
        <end position="391"/>
    </location>
</feature>
<feature type="compositionally biased region" description="Low complexity" evidence="3">
    <location>
        <begin position="506"/>
        <end position="516"/>
    </location>
</feature>
<dbReference type="GeneID" id="108682572"/>
<feature type="region of interest" description="Disordered" evidence="3">
    <location>
        <begin position="472"/>
        <end position="491"/>
    </location>
</feature>
<evidence type="ECO:0000256" key="3">
    <source>
        <dbReference type="SAM" id="MobiDB-lite"/>
    </source>
</evidence>
<feature type="domain" description="Deubiquitinating enzyme MINDY-3/4 conserved" evidence="4">
    <location>
        <begin position="608"/>
        <end position="963"/>
    </location>
</feature>
<dbReference type="GO" id="GO:0071108">
    <property type="term" value="P:protein K48-linked deubiquitination"/>
    <property type="evidence" value="ECO:0007669"/>
    <property type="project" value="InterPro"/>
</dbReference>
<feature type="region of interest" description="Disordered" evidence="3">
    <location>
        <begin position="374"/>
        <end position="398"/>
    </location>
</feature>
<proteinExistence type="inferred from homology"/>
<name>A0A8B7PM47_HYAAZ</name>
<dbReference type="RefSeq" id="XP_018027253.2">
    <property type="nucleotide sequence ID" value="XM_018171764.2"/>
</dbReference>
<dbReference type="KEGG" id="hazt:108682572"/>
<evidence type="ECO:0000256" key="2">
    <source>
        <dbReference type="RuleBase" id="RU367088"/>
    </source>
</evidence>
<dbReference type="PANTHER" id="PTHR12473">
    <property type="entry name" value="UBIQUITIN CARBOXYL-TERMINAL HYDROLASE MINDY-4-RELATED"/>
    <property type="match status" value="1"/>
</dbReference>
<keyword evidence="2" id="KW-0833">Ubl conjugation pathway</keyword>
<feature type="compositionally biased region" description="Polar residues" evidence="3">
    <location>
        <begin position="55"/>
        <end position="66"/>
    </location>
</feature>
<dbReference type="AlphaFoldDB" id="A0A8B7PM47"/>
<feature type="compositionally biased region" description="Basic residues" evidence="3">
    <location>
        <begin position="543"/>
        <end position="557"/>
    </location>
</feature>
<feature type="compositionally biased region" description="Polar residues" evidence="3">
    <location>
        <begin position="352"/>
        <end position="361"/>
    </location>
</feature>
<keyword evidence="5" id="KW-1185">Reference proteome</keyword>
<feature type="region of interest" description="Disordered" evidence="3">
    <location>
        <begin position="342"/>
        <end position="362"/>
    </location>
</feature>
<comment type="function">
    <text evidence="2">Hydrolase that can remove 'Lys-48'-linked conjugated ubiquitin from proteins.</text>
</comment>
<feature type="region of interest" description="Disordered" evidence="3">
    <location>
        <begin position="506"/>
        <end position="566"/>
    </location>
</feature>
<feature type="region of interest" description="Disordered" evidence="3">
    <location>
        <begin position="119"/>
        <end position="150"/>
    </location>
</feature>
<keyword evidence="2" id="KW-0645">Protease</keyword>
<dbReference type="InterPro" id="IPR025257">
    <property type="entry name" value="MINDY-3/4_CD"/>
</dbReference>
<dbReference type="GO" id="GO:0004843">
    <property type="term" value="F:cysteine-type deubiquitinase activity"/>
    <property type="evidence" value="ECO:0007669"/>
    <property type="project" value="UniProtKB-UniRule"/>
</dbReference>
<reference evidence="6" key="1">
    <citation type="submission" date="2025-08" db="UniProtKB">
        <authorList>
            <consortium name="RefSeq"/>
        </authorList>
    </citation>
    <scope>IDENTIFICATION</scope>
    <source>
        <tissue evidence="6">Whole organism</tissue>
    </source>
</reference>
<dbReference type="PANTHER" id="PTHR12473:SF8">
    <property type="entry name" value="UBIQUITIN CARBOXYL-TERMINAL HYDROLASE MINDY-4-RELATED"/>
    <property type="match status" value="1"/>
</dbReference>
<dbReference type="EC" id="3.4.19.12" evidence="2"/>
<comment type="catalytic activity">
    <reaction evidence="2">
        <text>Thiol-dependent hydrolysis of ester, thioester, amide, peptide and isopeptide bonds formed by the C-terminal Gly of ubiquitin (a 76-residue protein attached to proteins as an intracellular targeting signal).</text>
        <dbReference type="EC" id="3.4.19.12"/>
    </reaction>
</comment>
<dbReference type="GO" id="GO:0006508">
    <property type="term" value="P:proteolysis"/>
    <property type="evidence" value="ECO:0007669"/>
    <property type="project" value="UniProtKB-KW"/>
</dbReference>
<organism evidence="5 6">
    <name type="scientific">Hyalella azteca</name>
    <name type="common">Amphipod</name>
    <dbReference type="NCBI Taxonomy" id="294128"/>
    <lineage>
        <taxon>Eukaryota</taxon>
        <taxon>Metazoa</taxon>
        <taxon>Ecdysozoa</taxon>
        <taxon>Arthropoda</taxon>
        <taxon>Crustacea</taxon>
        <taxon>Multicrustacea</taxon>
        <taxon>Malacostraca</taxon>
        <taxon>Eumalacostraca</taxon>
        <taxon>Peracarida</taxon>
        <taxon>Amphipoda</taxon>
        <taxon>Senticaudata</taxon>
        <taxon>Talitrida</taxon>
        <taxon>Talitroidea</taxon>
        <taxon>Hyalellidae</taxon>
        <taxon>Hyalella</taxon>
    </lineage>
</organism>
<feature type="compositionally biased region" description="Basic and acidic residues" evidence="3">
    <location>
        <begin position="532"/>
        <end position="542"/>
    </location>
</feature>
<evidence type="ECO:0000313" key="6">
    <source>
        <dbReference type="RefSeq" id="XP_018027253.2"/>
    </source>
</evidence>
<dbReference type="OrthoDB" id="10263628at2759"/>
<sequence length="968" mass="105530">MPKLLWRNRDATGGDTSALRRPSPPPSPPAGDAFSSPPPFSKQPGLLSGVGKTVARSSRSGSPLASWPNSQLLLARSSPVHSSIPLSVPNNSFNGHIGFPPQEQLTNTISHRRNSRLDRLSITGPNNSFPPSSGHLKLSQSPPQHRHSLHFFTSPTGDEQLHAPIGFLHRGFNGGNATAPFYKSSISTPSLISEHFGPSIVNNEILSQTFKIPPRDNSFAGNNNHNRENASFLNKGAFRSSSPLANAPHLDSDINHVVNDLQNHEAPQHLEFANSAFSELHSRISPNGDIFGTEETAGDIAKMAAQRDQLRGGRHIRGMMGPVQGKEDDKVGGRKSLISRSLGDALAEKDPNSSLSLSGTGVTRPLRSLVDSGEAHANLGTTSNIQTNGRESNYERDGNKKLLADMTRGDIMTQSLRRQTKKTSKSSFADIANKATFEKDYGMTLRGDSPEKFLMFNPDDSGFSLSEISSRFKDTRRSKKSLPDKLPSSREDVQVLNLQGFMDSSMVSTPMSISSPNAIDIKKKSKRRRSKKGDDFSREPSRRGHGSRRKPSIRSKNRGYDDDDEDEVALRDLDELDDEMSGLVAGPKLSSSDPTGVPITMEVASGLRKMLTGNPASTLPLEWMTQNFQVNLKPNLAYGLVQKKGGPCGVLACVQAHMMKCLMFGSFCSPYTSPASPLRPSSSEWGWALTVALTEIIWRAGGGERAVLALPNMFAQFTEHGVGRYSMDGVTETLSLFTYTTQAQLLLSLEKHLGVFTRPDAPACVLLLYSVMLTRGLEAMAADMDADNVHLINSHGYASQEVVNLLLTGHASTNTFDGDTIIGDTIAPPRASLVQEDISASVARLTLRGVHHRADVGLLSLFEHYGSCKVGHHLKSPLYPVWVVCSESHYTCLFCRNPAITSDDPPDTSFDMYYYDGLALQEDEIRLTIKLGSDEGCSSTTLVPPLEHCIRTKWPSATVDWHSTDPLL</sequence>
<gene>
    <name evidence="6" type="primary">LOC108682572</name>
</gene>
<evidence type="ECO:0000313" key="5">
    <source>
        <dbReference type="Proteomes" id="UP000694843"/>
    </source>
</evidence>
<dbReference type="Pfam" id="PF13898">
    <property type="entry name" value="MINDY-3_4_CD"/>
    <property type="match status" value="1"/>
</dbReference>
<accession>A0A8B7PM47</accession>
<keyword evidence="2" id="KW-0378">Hydrolase</keyword>
<keyword evidence="2" id="KW-0788">Thiol protease</keyword>
<dbReference type="InterPro" id="IPR039785">
    <property type="entry name" value="MINY3/4"/>
</dbReference>
<comment type="similarity">
    <text evidence="1 2">Belongs to the MINDY deubiquitinase family. FAM188 subfamily.</text>
</comment>
<evidence type="ECO:0000256" key="1">
    <source>
        <dbReference type="ARBA" id="ARBA00011074"/>
    </source>
</evidence>
<dbReference type="SMART" id="SM01174">
    <property type="entry name" value="DUF4205"/>
    <property type="match status" value="1"/>
</dbReference>
<dbReference type="Proteomes" id="UP000694843">
    <property type="component" value="Unplaced"/>
</dbReference>
<feature type="region of interest" description="Disordered" evidence="3">
    <location>
        <begin position="1"/>
        <end position="66"/>
    </location>
</feature>